<dbReference type="UniPathway" id="UPA00665"/>
<comment type="catalytic activity">
    <reaction evidence="9">
        <text>Release of signal peptides from bacterial membrane prolipoproteins. Hydrolyzes -Xaa-Yaa-Zaa-|-(S,diacylglyceryl)Cys-, in which Xaa is hydrophobic (preferably Leu), and Yaa (Ala or Ser) and Zaa (Gly or Ala) have small, neutral side chains.</text>
        <dbReference type="EC" id="3.4.23.36"/>
    </reaction>
</comment>
<dbReference type="InterPro" id="IPR001872">
    <property type="entry name" value="Peptidase_A8"/>
</dbReference>
<comment type="similarity">
    <text evidence="1 9 10">Belongs to the peptidase A8 family.</text>
</comment>
<dbReference type="KEGG" id="erz:ER308_00060"/>
<dbReference type="HAMAP" id="MF_00161">
    <property type="entry name" value="LspA"/>
    <property type="match status" value="1"/>
</dbReference>
<dbReference type="PRINTS" id="PR00781">
    <property type="entry name" value="LIPOSIGPTASE"/>
</dbReference>
<feature type="transmembrane region" description="Helical" evidence="9">
    <location>
        <begin position="51"/>
        <end position="79"/>
    </location>
</feature>
<dbReference type="EMBL" id="CP036402">
    <property type="protein sequence ID" value="QBI18120.1"/>
    <property type="molecule type" value="Genomic_DNA"/>
</dbReference>
<accession>A0A411YA85</accession>
<feature type="transmembrane region" description="Helical" evidence="9">
    <location>
        <begin position="131"/>
        <end position="149"/>
    </location>
</feature>
<keyword evidence="4 9" id="KW-0812">Transmembrane</keyword>
<evidence type="ECO:0000313" key="12">
    <source>
        <dbReference type="EMBL" id="QBI18120.1"/>
    </source>
</evidence>
<comment type="pathway">
    <text evidence="9">Protein modification; lipoprotein biosynthesis (signal peptide cleavage).</text>
</comment>
<keyword evidence="7 9" id="KW-1133">Transmembrane helix</keyword>
<feature type="active site" evidence="9">
    <location>
        <position position="190"/>
    </location>
</feature>
<evidence type="ECO:0000256" key="3">
    <source>
        <dbReference type="ARBA" id="ARBA00022670"/>
    </source>
</evidence>
<keyword evidence="2 9" id="KW-1003">Cell membrane</keyword>
<dbReference type="EC" id="3.4.23.36" evidence="9"/>
<comment type="function">
    <text evidence="9">This protein specifically catalyzes the removal of signal peptides from prolipoproteins.</text>
</comment>
<name>A0A411YA85_9ACTN</name>
<evidence type="ECO:0000256" key="6">
    <source>
        <dbReference type="ARBA" id="ARBA00022801"/>
    </source>
</evidence>
<feature type="region of interest" description="Disordered" evidence="11">
    <location>
        <begin position="1"/>
        <end position="43"/>
    </location>
</feature>
<dbReference type="PANTHER" id="PTHR33695:SF1">
    <property type="entry name" value="LIPOPROTEIN SIGNAL PEPTIDASE"/>
    <property type="match status" value="1"/>
</dbReference>
<feature type="transmembrane region" description="Helical" evidence="9">
    <location>
        <begin position="99"/>
        <end position="124"/>
    </location>
</feature>
<keyword evidence="6 9" id="KW-0378">Hydrolase</keyword>
<gene>
    <name evidence="9" type="primary">lspA</name>
    <name evidence="12" type="ORF">ER308_00060</name>
</gene>
<feature type="active site" evidence="9">
    <location>
        <position position="204"/>
    </location>
</feature>
<dbReference type="OrthoDB" id="4308908at2"/>
<evidence type="ECO:0000313" key="13">
    <source>
        <dbReference type="Proteomes" id="UP000291469"/>
    </source>
</evidence>
<comment type="subcellular location">
    <subcellularLocation>
        <location evidence="9">Cell membrane</location>
        <topology evidence="9">Multi-pass membrane protein</topology>
    </subcellularLocation>
</comment>
<keyword evidence="3 9" id="KW-0645">Protease</keyword>
<protein>
    <recommendedName>
        <fullName evidence="9">Lipoprotein signal peptidase</fullName>
        <ecNumber evidence="9">3.4.23.36</ecNumber>
    </recommendedName>
    <alternativeName>
        <fullName evidence="9">Prolipoprotein signal peptidase</fullName>
    </alternativeName>
    <alternativeName>
        <fullName evidence="9">Signal peptidase II</fullName>
        <shortName evidence="9">SPase II</shortName>
    </alternativeName>
</protein>
<dbReference type="Pfam" id="PF01252">
    <property type="entry name" value="Peptidase_A8"/>
    <property type="match status" value="1"/>
</dbReference>
<evidence type="ECO:0000256" key="9">
    <source>
        <dbReference type="HAMAP-Rule" id="MF_00161"/>
    </source>
</evidence>
<keyword evidence="8 9" id="KW-0472">Membrane</keyword>
<reference evidence="12 13" key="1">
    <citation type="submission" date="2019-01" db="EMBL/GenBank/DDBJ databases">
        <title>Egibacter rhizosphaerae EGI 80759T.</title>
        <authorList>
            <person name="Chen D.-D."/>
            <person name="Tian Y."/>
            <person name="Jiao J.-Y."/>
            <person name="Zhang X.-T."/>
            <person name="Zhang Y.-G."/>
            <person name="Zhang Y."/>
            <person name="Xiao M."/>
            <person name="Shu W.-S."/>
            <person name="Li W.-J."/>
        </authorList>
    </citation>
    <scope>NUCLEOTIDE SEQUENCE [LARGE SCALE GENOMIC DNA]</scope>
    <source>
        <strain evidence="12 13">EGI 80759</strain>
    </source>
</reference>
<organism evidence="12 13">
    <name type="scientific">Egibacter rhizosphaerae</name>
    <dbReference type="NCBI Taxonomy" id="1670831"/>
    <lineage>
        <taxon>Bacteria</taxon>
        <taxon>Bacillati</taxon>
        <taxon>Actinomycetota</taxon>
        <taxon>Nitriliruptoria</taxon>
        <taxon>Egibacterales</taxon>
        <taxon>Egibacteraceae</taxon>
        <taxon>Egibacter</taxon>
    </lineage>
</organism>
<keyword evidence="5 9" id="KW-0064">Aspartyl protease</keyword>
<dbReference type="GO" id="GO:0005886">
    <property type="term" value="C:plasma membrane"/>
    <property type="evidence" value="ECO:0007669"/>
    <property type="project" value="UniProtKB-SubCell"/>
</dbReference>
<evidence type="ECO:0000256" key="10">
    <source>
        <dbReference type="RuleBase" id="RU004181"/>
    </source>
</evidence>
<dbReference type="GO" id="GO:0004190">
    <property type="term" value="F:aspartic-type endopeptidase activity"/>
    <property type="evidence" value="ECO:0007669"/>
    <property type="project" value="UniProtKB-UniRule"/>
</dbReference>
<sequence>MSATQADGAGMVGPDDAVPPPAADDEHGAPTRTMGEHGAPPPRRRALPGRLVWVVAIAVTGIWLLLDQATKVLAVWYLSDGPIELGGEFSLVLVRNPNAAFGIPGFPGMFLLVTVVVLAIIARLLTRTDRLSLALAYGLVAGGAAGNALDRLARDPDFPPQPAPGMPGRLEGAEILEFLSAYVPEGAVVDFLSVGWWPVFNVADVGITVGAACIVVLMILVDREEQRAEAERAGHDSVRPETTTPRR</sequence>
<evidence type="ECO:0000256" key="4">
    <source>
        <dbReference type="ARBA" id="ARBA00022692"/>
    </source>
</evidence>
<proteinExistence type="inferred from homology"/>
<dbReference type="GO" id="GO:0006508">
    <property type="term" value="P:proteolysis"/>
    <property type="evidence" value="ECO:0007669"/>
    <property type="project" value="UniProtKB-KW"/>
</dbReference>
<evidence type="ECO:0000256" key="5">
    <source>
        <dbReference type="ARBA" id="ARBA00022750"/>
    </source>
</evidence>
<dbReference type="AlphaFoldDB" id="A0A411YA85"/>
<evidence type="ECO:0000256" key="1">
    <source>
        <dbReference type="ARBA" id="ARBA00006139"/>
    </source>
</evidence>
<evidence type="ECO:0000256" key="11">
    <source>
        <dbReference type="SAM" id="MobiDB-lite"/>
    </source>
</evidence>
<keyword evidence="13" id="KW-1185">Reference proteome</keyword>
<dbReference type="PANTHER" id="PTHR33695">
    <property type="entry name" value="LIPOPROTEIN SIGNAL PEPTIDASE"/>
    <property type="match status" value="1"/>
</dbReference>
<evidence type="ECO:0000256" key="7">
    <source>
        <dbReference type="ARBA" id="ARBA00022989"/>
    </source>
</evidence>
<feature type="transmembrane region" description="Helical" evidence="9">
    <location>
        <begin position="199"/>
        <end position="221"/>
    </location>
</feature>
<evidence type="ECO:0000256" key="2">
    <source>
        <dbReference type="ARBA" id="ARBA00022475"/>
    </source>
</evidence>
<evidence type="ECO:0000256" key="8">
    <source>
        <dbReference type="ARBA" id="ARBA00023136"/>
    </source>
</evidence>
<dbReference type="Proteomes" id="UP000291469">
    <property type="component" value="Chromosome"/>
</dbReference>